<dbReference type="OrthoDB" id="1186563at2"/>
<dbReference type="AlphaFoldDB" id="A0A326RWN3"/>
<evidence type="ECO:0000313" key="2">
    <source>
        <dbReference type="Proteomes" id="UP000248917"/>
    </source>
</evidence>
<accession>A0A326RWN3</accession>
<protein>
    <submittedName>
        <fullName evidence="1">Type IX secretion system PorP/SprF family membrane protein</fullName>
    </submittedName>
</protein>
<dbReference type="InterPro" id="IPR019861">
    <property type="entry name" value="PorP/SprF_Bacteroidetes"/>
</dbReference>
<reference evidence="1 2" key="1">
    <citation type="submission" date="2018-06" db="EMBL/GenBank/DDBJ databases">
        <title>Genomic Encyclopedia of Archaeal and Bacterial Type Strains, Phase II (KMG-II): from individual species to whole genera.</title>
        <authorList>
            <person name="Goeker M."/>
        </authorList>
    </citation>
    <scope>NUCLEOTIDE SEQUENCE [LARGE SCALE GENOMIC DNA]</scope>
    <source>
        <strain evidence="1 2">T4</strain>
    </source>
</reference>
<dbReference type="EMBL" id="QKTX01000003">
    <property type="protein sequence ID" value="PZV85590.1"/>
    <property type="molecule type" value="Genomic_DNA"/>
</dbReference>
<dbReference type="RefSeq" id="WP_111392019.1">
    <property type="nucleotide sequence ID" value="NZ_QKTX01000003.1"/>
</dbReference>
<gene>
    <name evidence="1" type="ORF">CLV31_103383</name>
</gene>
<organism evidence="1 2">
    <name type="scientific">Algoriphagus aquaeductus</name>
    <dbReference type="NCBI Taxonomy" id="475299"/>
    <lineage>
        <taxon>Bacteria</taxon>
        <taxon>Pseudomonadati</taxon>
        <taxon>Bacteroidota</taxon>
        <taxon>Cytophagia</taxon>
        <taxon>Cytophagales</taxon>
        <taxon>Cyclobacteriaceae</taxon>
        <taxon>Algoriphagus</taxon>
    </lineage>
</organism>
<dbReference type="NCBIfam" id="TIGR03519">
    <property type="entry name" value="T9SS_PorP_fam"/>
    <property type="match status" value="1"/>
</dbReference>
<dbReference type="Pfam" id="PF11751">
    <property type="entry name" value="PorP_SprF"/>
    <property type="match status" value="1"/>
</dbReference>
<sequence length="340" mass="38113">MKRLVLIVLVTFWMVGVGFSQDIQYSQYYANPIYLNPATVGNTDKSRVGISFRNQWPILDQTFIAYSAYFDHYEERINSGFGLILQGANESFTQTSTKEIGIVYSYRLKISESDFIQAGVQGCFVSRDALFDQVILGSQLDIDRGVIVGQPGDGFEGDSQIRAADANVGLIYYGKRIWFGASVAHLLKPEISFLKEGTNQLSMKTGLHGGYKFDLPVGDINDFFNNTDQERSLTLGFNYKKQGQFSQLDLGAEFFFEPLVLGIWYRGLPTKYELPNNESLVALLGVSLESGLDVGYSFDFPISKFGLNATGGAHEISLRYVFSNKNPAKRYYAPLPSFRY</sequence>
<proteinExistence type="predicted"/>
<dbReference type="Proteomes" id="UP000248917">
    <property type="component" value="Unassembled WGS sequence"/>
</dbReference>
<keyword evidence="2" id="KW-1185">Reference proteome</keyword>
<comment type="caution">
    <text evidence="1">The sequence shown here is derived from an EMBL/GenBank/DDBJ whole genome shotgun (WGS) entry which is preliminary data.</text>
</comment>
<name>A0A326RWN3_9BACT</name>
<evidence type="ECO:0000313" key="1">
    <source>
        <dbReference type="EMBL" id="PZV85590.1"/>
    </source>
</evidence>